<evidence type="ECO:0000256" key="2">
    <source>
        <dbReference type="SAM" id="Phobius"/>
    </source>
</evidence>
<dbReference type="InterPro" id="IPR036116">
    <property type="entry name" value="FN3_sf"/>
</dbReference>
<name>A0A665XE70_ECHNA</name>
<dbReference type="InterPro" id="IPR003961">
    <property type="entry name" value="FN3_dom"/>
</dbReference>
<dbReference type="SUPFAM" id="SSF49265">
    <property type="entry name" value="Fibronectin type III"/>
    <property type="match status" value="1"/>
</dbReference>
<reference evidence="4" key="1">
    <citation type="submission" date="2021-04" db="EMBL/GenBank/DDBJ databases">
        <authorList>
            <consortium name="Wellcome Sanger Institute Data Sharing"/>
        </authorList>
    </citation>
    <scope>NUCLEOTIDE SEQUENCE [LARGE SCALE GENOMIC DNA]</scope>
</reference>
<evidence type="ECO:0000256" key="3">
    <source>
        <dbReference type="SAM" id="SignalP"/>
    </source>
</evidence>
<dbReference type="InterPro" id="IPR013783">
    <property type="entry name" value="Ig-like_fold"/>
</dbReference>
<feature type="chain" id="PRO_5025484560" evidence="3">
    <location>
        <begin position="25"/>
        <end position="262"/>
    </location>
</feature>
<proteinExistence type="predicted"/>
<keyword evidence="2" id="KW-0472">Membrane</keyword>
<evidence type="ECO:0000313" key="4">
    <source>
        <dbReference type="Ensembl" id="ENSENLP00000054775.1"/>
    </source>
</evidence>
<keyword evidence="5" id="KW-1185">Reference proteome</keyword>
<keyword evidence="2" id="KW-1133">Transmembrane helix</keyword>
<dbReference type="OMA" id="VEVQWCA"/>
<feature type="compositionally biased region" description="Acidic residues" evidence="1">
    <location>
        <begin position="50"/>
        <end position="61"/>
    </location>
</feature>
<organism evidence="4 5">
    <name type="scientific">Echeneis naucrates</name>
    <name type="common">Live sharksucker</name>
    <dbReference type="NCBI Taxonomy" id="173247"/>
    <lineage>
        <taxon>Eukaryota</taxon>
        <taxon>Metazoa</taxon>
        <taxon>Chordata</taxon>
        <taxon>Craniata</taxon>
        <taxon>Vertebrata</taxon>
        <taxon>Euteleostomi</taxon>
        <taxon>Actinopterygii</taxon>
        <taxon>Neopterygii</taxon>
        <taxon>Teleostei</taxon>
        <taxon>Neoteleostei</taxon>
        <taxon>Acanthomorphata</taxon>
        <taxon>Carangaria</taxon>
        <taxon>Carangiformes</taxon>
        <taxon>Echeneidae</taxon>
        <taxon>Echeneis</taxon>
    </lineage>
</organism>
<dbReference type="Gene3D" id="2.60.40.10">
    <property type="entry name" value="Immunoglobulins"/>
    <property type="match status" value="1"/>
</dbReference>
<dbReference type="CDD" id="cd00063">
    <property type="entry name" value="FN3"/>
    <property type="match status" value="1"/>
</dbReference>
<reference evidence="4" key="3">
    <citation type="submission" date="2025-09" db="UniProtKB">
        <authorList>
            <consortium name="Ensembl"/>
        </authorList>
    </citation>
    <scope>IDENTIFICATION</scope>
</reference>
<evidence type="ECO:0000313" key="5">
    <source>
        <dbReference type="Proteomes" id="UP000472264"/>
    </source>
</evidence>
<dbReference type="Ensembl" id="ENSENLT00000056066.1">
    <property type="protein sequence ID" value="ENSENLP00000054775.1"/>
    <property type="gene ID" value="ENSENLG00000022815.1"/>
</dbReference>
<evidence type="ECO:0000256" key="1">
    <source>
        <dbReference type="SAM" id="MobiDB-lite"/>
    </source>
</evidence>
<keyword evidence="2" id="KW-0812">Transmembrane</keyword>
<accession>A0A665XE70</accession>
<keyword evidence="3" id="KW-0732">Signal</keyword>
<dbReference type="Proteomes" id="UP000472264">
    <property type="component" value="Chromosome 10"/>
</dbReference>
<feature type="region of interest" description="Disordered" evidence="1">
    <location>
        <begin position="48"/>
        <end position="73"/>
    </location>
</feature>
<dbReference type="InParanoid" id="A0A665XE70"/>
<feature type="transmembrane region" description="Helical" evidence="2">
    <location>
        <begin position="212"/>
        <end position="235"/>
    </location>
</feature>
<dbReference type="AlphaFoldDB" id="A0A665XE70"/>
<sequence>TEPCWLRNLATLLLFLITSPLLHYHLFTHAASTSSPITRQQIKYIKDLGSDDDDDDTEDDYSSPPDVISPVNVPNTKQETNFCEYNPCLENQEPCSEVAARTGCLCPGLSGEDVPPRSPRIQALLPITAGTNKNKVEVQWCAPPSAVTKYKVVVEGHDGDVFEFENALRHGLLGSLEVGTRVCVQAVNNAGQSPPTEFSCQRYDPPSSDQNLLALIIGGGVAFLLLVILIAVILWKQKVCRKGKEDSTDGLGNPSYSTDGYL</sequence>
<protein>
    <submittedName>
        <fullName evidence="4">Si:ch1073-303k11.2</fullName>
    </submittedName>
</protein>
<reference evidence="4" key="2">
    <citation type="submission" date="2025-08" db="UniProtKB">
        <authorList>
            <consortium name="Ensembl"/>
        </authorList>
    </citation>
    <scope>IDENTIFICATION</scope>
</reference>
<feature type="signal peptide" evidence="3">
    <location>
        <begin position="1"/>
        <end position="24"/>
    </location>
</feature>